<dbReference type="OrthoDB" id="529205at2759"/>
<evidence type="ECO:0000256" key="2">
    <source>
        <dbReference type="SAM" id="MobiDB-lite"/>
    </source>
</evidence>
<feature type="coiled-coil region" evidence="1">
    <location>
        <begin position="80"/>
        <end position="107"/>
    </location>
</feature>
<gene>
    <name evidence="3" type="ORF">DRE_02846</name>
</gene>
<dbReference type="HOGENOM" id="CLU_121514_4_0_1"/>
<sequence>MACPLVTRSLARRLALPGAQATRHMAATSSSLPHAYSTFSTVHENDPDKLDGHKQNSLAEQKAGKGQWREELASDAEAVIKAEREDIQATGEEIKKLQRETNELLKKAGIKPS</sequence>
<dbReference type="Proteomes" id="UP000024837">
    <property type="component" value="Unassembled WGS sequence"/>
</dbReference>
<keyword evidence="1" id="KW-0175">Coiled coil</keyword>
<organism evidence="3 4">
    <name type="scientific">Drechslerella stenobrocha 248</name>
    <dbReference type="NCBI Taxonomy" id="1043628"/>
    <lineage>
        <taxon>Eukaryota</taxon>
        <taxon>Fungi</taxon>
        <taxon>Dikarya</taxon>
        <taxon>Ascomycota</taxon>
        <taxon>Pezizomycotina</taxon>
        <taxon>Orbiliomycetes</taxon>
        <taxon>Orbiliales</taxon>
        <taxon>Orbiliaceae</taxon>
        <taxon>Drechslerella</taxon>
    </lineage>
</organism>
<evidence type="ECO:0000256" key="1">
    <source>
        <dbReference type="SAM" id="Coils"/>
    </source>
</evidence>
<dbReference type="EMBL" id="KI966407">
    <property type="protein sequence ID" value="EWC47964.1"/>
    <property type="molecule type" value="Genomic_DNA"/>
</dbReference>
<evidence type="ECO:0000313" key="4">
    <source>
        <dbReference type="Proteomes" id="UP000024837"/>
    </source>
</evidence>
<evidence type="ECO:0000313" key="3">
    <source>
        <dbReference type="EMBL" id="EWC47964.1"/>
    </source>
</evidence>
<evidence type="ECO:0008006" key="5">
    <source>
        <dbReference type="Google" id="ProtNLM"/>
    </source>
</evidence>
<feature type="compositionally biased region" description="Basic and acidic residues" evidence="2">
    <location>
        <begin position="43"/>
        <end position="54"/>
    </location>
</feature>
<protein>
    <recommendedName>
        <fullName evidence="5">Mitochondrial ATPase inhibitor</fullName>
    </recommendedName>
</protein>
<proteinExistence type="predicted"/>
<keyword evidence="4" id="KW-1185">Reference proteome</keyword>
<name>W7HWR2_9PEZI</name>
<feature type="region of interest" description="Disordered" evidence="2">
    <location>
        <begin position="37"/>
        <end position="69"/>
    </location>
</feature>
<dbReference type="AlphaFoldDB" id="W7HWR2"/>
<accession>W7HWR2</accession>
<reference evidence="3 4" key="1">
    <citation type="submission" date="2013-05" db="EMBL/GenBank/DDBJ databases">
        <title>Drechslerella stenobrocha genome reveals carnivorous origination and mechanical trapping mechanism of predatory fungi.</title>
        <authorList>
            <person name="Liu X."/>
            <person name="Zhang W."/>
            <person name="Liu K."/>
        </authorList>
    </citation>
    <scope>NUCLEOTIDE SEQUENCE [LARGE SCALE GENOMIC DNA]</scope>
    <source>
        <strain evidence="3 4">248</strain>
    </source>
</reference>